<comment type="caution">
    <text evidence="2">The sequence shown here is derived from an EMBL/GenBank/DDBJ whole genome shotgun (WGS) entry which is preliminary data.</text>
</comment>
<feature type="compositionally biased region" description="Low complexity" evidence="1">
    <location>
        <begin position="164"/>
        <end position="173"/>
    </location>
</feature>
<organism evidence="2 3">
    <name type="scientific">Pleodorina starrii</name>
    <dbReference type="NCBI Taxonomy" id="330485"/>
    <lineage>
        <taxon>Eukaryota</taxon>
        <taxon>Viridiplantae</taxon>
        <taxon>Chlorophyta</taxon>
        <taxon>core chlorophytes</taxon>
        <taxon>Chlorophyceae</taxon>
        <taxon>CS clade</taxon>
        <taxon>Chlamydomonadales</taxon>
        <taxon>Volvocaceae</taxon>
        <taxon>Pleodorina</taxon>
    </lineage>
</organism>
<gene>
    <name evidence="2" type="primary">PLEST011768</name>
    <name evidence="2" type="ORF">PLESTB_000880700</name>
</gene>
<sequence length="210" mass="21981">MQVGEQRHSVGVWRDLMMEDSLARGLLAHLKDRFGPGTPGASGGDGQQAVIVRVALARIKPVQMGLLDPPLSSRLRKFWGPLTYGVQRMFPELEAACDAAEEAQVAAQAQADMFRAGVSELLHSYGPPLTAAVQTTALAPRSRAPSPGRAPTATSTKEASTEVAALPPAQGARPPRPGTSKLLANQSQEARGESAPGCPAGARKHGQVGH</sequence>
<evidence type="ECO:0000256" key="1">
    <source>
        <dbReference type="SAM" id="MobiDB-lite"/>
    </source>
</evidence>
<protein>
    <submittedName>
        <fullName evidence="2">Uncharacterized protein</fullName>
    </submittedName>
</protein>
<evidence type="ECO:0000313" key="2">
    <source>
        <dbReference type="EMBL" id="GLC54570.1"/>
    </source>
</evidence>
<reference evidence="2 3" key="1">
    <citation type="journal article" date="2023" name="Commun. Biol.">
        <title>Reorganization of the ancestral sex-determining regions during the evolution of trioecy in Pleodorina starrii.</title>
        <authorList>
            <person name="Takahashi K."/>
            <person name="Suzuki S."/>
            <person name="Kawai-Toyooka H."/>
            <person name="Yamamoto K."/>
            <person name="Hamaji T."/>
            <person name="Ootsuki R."/>
            <person name="Yamaguchi H."/>
            <person name="Kawachi M."/>
            <person name="Higashiyama T."/>
            <person name="Nozaki H."/>
        </authorList>
    </citation>
    <scope>NUCLEOTIDE SEQUENCE [LARGE SCALE GENOMIC DNA]</scope>
    <source>
        <strain evidence="2 3">NIES-4479</strain>
    </source>
</reference>
<dbReference type="EMBL" id="BRXU01000010">
    <property type="protein sequence ID" value="GLC54570.1"/>
    <property type="molecule type" value="Genomic_DNA"/>
</dbReference>
<evidence type="ECO:0000313" key="3">
    <source>
        <dbReference type="Proteomes" id="UP001165080"/>
    </source>
</evidence>
<keyword evidence="3" id="KW-1185">Reference proteome</keyword>
<feature type="region of interest" description="Disordered" evidence="1">
    <location>
        <begin position="138"/>
        <end position="210"/>
    </location>
</feature>
<proteinExistence type="predicted"/>
<dbReference type="Proteomes" id="UP001165080">
    <property type="component" value="Unassembled WGS sequence"/>
</dbReference>
<feature type="compositionally biased region" description="Low complexity" evidence="1">
    <location>
        <begin position="139"/>
        <end position="156"/>
    </location>
</feature>
<dbReference type="AlphaFoldDB" id="A0A9W6F3L5"/>
<name>A0A9W6F3L5_9CHLO</name>
<accession>A0A9W6F3L5</accession>